<dbReference type="Gene3D" id="3.40.50.2300">
    <property type="match status" value="2"/>
</dbReference>
<keyword evidence="2" id="KW-1185">Reference proteome</keyword>
<reference evidence="1 2" key="1">
    <citation type="submission" date="2018-11" db="EMBL/GenBank/DDBJ databases">
        <authorList>
            <consortium name="Pathogen Informatics"/>
        </authorList>
    </citation>
    <scope>NUCLEOTIDE SEQUENCE [LARGE SCALE GENOMIC DNA]</scope>
</reference>
<gene>
    <name evidence="1" type="ORF">GPUH_LOCUS7457</name>
</gene>
<accession>A0A3P6RW54</accession>
<proteinExistence type="predicted"/>
<protein>
    <submittedName>
        <fullName evidence="1">Uncharacterized protein</fullName>
    </submittedName>
</protein>
<organism evidence="1 2">
    <name type="scientific">Gongylonema pulchrum</name>
    <dbReference type="NCBI Taxonomy" id="637853"/>
    <lineage>
        <taxon>Eukaryota</taxon>
        <taxon>Metazoa</taxon>
        <taxon>Ecdysozoa</taxon>
        <taxon>Nematoda</taxon>
        <taxon>Chromadorea</taxon>
        <taxon>Rhabditida</taxon>
        <taxon>Spirurina</taxon>
        <taxon>Spiruromorpha</taxon>
        <taxon>Spiruroidea</taxon>
        <taxon>Gongylonematidae</taxon>
        <taxon>Gongylonema</taxon>
    </lineage>
</organism>
<evidence type="ECO:0000313" key="1">
    <source>
        <dbReference type="EMBL" id="VDK58405.1"/>
    </source>
</evidence>
<feature type="non-terminal residue" evidence="1">
    <location>
        <position position="166"/>
    </location>
</feature>
<dbReference type="AlphaFoldDB" id="A0A3P6RW54"/>
<dbReference type="OrthoDB" id="5984008at2759"/>
<name>A0A3P6RW54_9BILA</name>
<dbReference type="Proteomes" id="UP000271098">
    <property type="component" value="Unassembled WGS sequence"/>
</dbReference>
<dbReference type="EMBL" id="UYRT01019357">
    <property type="protein sequence ID" value="VDK58405.1"/>
    <property type="molecule type" value="Genomic_DNA"/>
</dbReference>
<evidence type="ECO:0000313" key="2">
    <source>
        <dbReference type="Proteomes" id="UP000271098"/>
    </source>
</evidence>
<sequence length="166" mass="19178">MPYDVEMFQNGNINISGFQIINREIKEYLNLKRHLLNLTSKKNADDLDIEAKAVFVHDAVVVARAVFATALRRNDSLFRHNFRHGELYNRGFPGIYCHPITDVNNPNRPFTTFEHGQTLARTLRGVRIHWLFMAPELFSSKRITDCYNFTLSAIHSDITAGKFGFF</sequence>